<proteinExistence type="inferred from homology"/>
<evidence type="ECO:0000256" key="1">
    <source>
        <dbReference type="ARBA" id="ARBA00006598"/>
    </source>
</evidence>
<evidence type="ECO:0000256" key="6">
    <source>
        <dbReference type="RuleBase" id="RU000568"/>
    </source>
</evidence>
<name>A0A2W5NJ52_RHOSU</name>
<dbReference type="PANTHER" id="PTHR33343:SF1">
    <property type="entry name" value="LARGE RIBOSOMAL SUBUNIT PROTEIN BL35M"/>
    <property type="match status" value="1"/>
</dbReference>
<dbReference type="EMBL" id="QFPW01000001">
    <property type="protein sequence ID" value="PZQ52239.1"/>
    <property type="molecule type" value="Genomic_DNA"/>
</dbReference>
<dbReference type="GO" id="GO:0006412">
    <property type="term" value="P:translation"/>
    <property type="evidence" value="ECO:0007669"/>
    <property type="project" value="UniProtKB-UniRule"/>
</dbReference>
<dbReference type="HAMAP" id="MF_00514">
    <property type="entry name" value="Ribosomal_bL35"/>
    <property type="match status" value="1"/>
</dbReference>
<gene>
    <name evidence="5" type="primary">rpmI</name>
    <name evidence="7" type="ORF">DI556_00820</name>
</gene>
<dbReference type="GO" id="GO:0022625">
    <property type="term" value="C:cytosolic large ribosomal subunit"/>
    <property type="evidence" value="ECO:0007669"/>
    <property type="project" value="TreeGrafter"/>
</dbReference>
<sequence>MPKMKTKSGAKKRFKMTASGRVVAAQAGKRHGMIKRSTKFIRQARGTTTLSAPDAKIVKSYMPYAR</sequence>
<dbReference type="STRING" id="35806.A6024_08830"/>
<dbReference type="GO" id="GO:0003735">
    <property type="term" value="F:structural constituent of ribosome"/>
    <property type="evidence" value="ECO:0007669"/>
    <property type="project" value="InterPro"/>
</dbReference>
<evidence type="ECO:0000256" key="3">
    <source>
        <dbReference type="ARBA" id="ARBA00023274"/>
    </source>
</evidence>
<evidence type="ECO:0000256" key="2">
    <source>
        <dbReference type="ARBA" id="ARBA00022980"/>
    </source>
</evidence>
<dbReference type="InterPro" id="IPR021137">
    <property type="entry name" value="Ribosomal_bL35-like"/>
</dbReference>
<dbReference type="NCBIfam" id="TIGR00001">
    <property type="entry name" value="rpmI_bact"/>
    <property type="match status" value="1"/>
</dbReference>
<evidence type="ECO:0000313" key="7">
    <source>
        <dbReference type="EMBL" id="PZQ52239.1"/>
    </source>
</evidence>
<protein>
    <recommendedName>
        <fullName evidence="4 5">Large ribosomal subunit protein bL35</fullName>
    </recommendedName>
</protein>
<dbReference type="SUPFAM" id="SSF143034">
    <property type="entry name" value="L35p-like"/>
    <property type="match status" value="1"/>
</dbReference>
<dbReference type="FunFam" id="4.10.410.60:FF:000001">
    <property type="entry name" value="50S ribosomal protein L35"/>
    <property type="match status" value="1"/>
</dbReference>
<dbReference type="PRINTS" id="PR00064">
    <property type="entry name" value="RIBOSOMALL35"/>
</dbReference>
<keyword evidence="2 5" id="KW-0689">Ribosomal protein</keyword>
<accession>A0A2W5NJ52</accession>
<dbReference type="InterPro" id="IPR001706">
    <property type="entry name" value="Ribosomal_bL35"/>
</dbReference>
<dbReference type="PANTHER" id="PTHR33343">
    <property type="entry name" value="54S RIBOSOMAL PROTEIN BL35M"/>
    <property type="match status" value="1"/>
</dbReference>
<evidence type="ECO:0000313" key="8">
    <source>
        <dbReference type="Proteomes" id="UP000249185"/>
    </source>
</evidence>
<keyword evidence="3 5" id="KW-0687">Ribonucleoprotein</keyword>
<dbReference type="AlphaFoldDB" id="A0A2W5NJ52"/>
<dbReference type="InterPro" id="IPR018265">
    <property type="entry name" value="Ribosomal_bL35_CS"/>
</dbReference>
<organism evidence="7 8">
    <name type="scientific">Rhodovulum sulfidophilum</name>
    <name type="common">Rhodobacter sulfidophilus</name>
    <dbReference type="NCBI Taxonomy" id="35806"/>
    <lineage>
        <taxon>Bacteria</taxon>
        <taxon>Pseudomonadati</taxon>
        <taxon>Pseudomonadota</taxon>
        <taxon>Alphaproteobacteria</taxon>
        <taxon>Rhodobacterales</taxon>
        <taxon>Paracoccaceae</taxon>
        <taxon>Rhodovulum</taxon>
    </lineage>
</organism>
<comment type="similarity">
    <text evidence="1 5 6">Belongs to the bacterial ribosomal protein bL35 family.</text>
</comment>
<dbReference type="Pfam" id="PF01632">
    <property type="entry name" value="Ribosomal_L35p"/>
    <property type="match status" value="1"/>
</dbReference>
<dbReference type="Gene3D" id="4.10.410.60">
    <property type="match status" value="1"/>
</dbReference>
<dbReference type="InterPro" id="IPR037229">
    <property type="entry name" value="Ribosomal_bL35_sf"/>
</dbReference>
<reference evidence="7 8" key="1">
    <citation type="submission" date="2017-08" db="EMBL/GenBank/DDBJ databases">
        <title>Infants hospitalized years apart are colonized by the same room-sourced microbial strains.</title>
        <authorList>
            <person name="Brooks B."/>
            <person name="Olm M.R."/>
            <person name="Firek B.A."/>
            <person name="Baker R."/>
            <person name="Thomas B.C."/>
            <person name="Morowitz M.J."/>
            <person name="Banfield J.F."/>
        </authorList>
    </citation>
    <scope>NUCLEOTIDE SEQUENCE [LARGE SCALE GENOMIC DNA]</scope>
    <source>
        <strain evidence="7">S2_005_002_R2_34</strain>
    </source>
</reference>
<evidence type="ECO:0000256" key="4">
    <source>
        <dbReference type="ARBA" id="ARBA00071664"/>
    </source>
</evidence>
<dbReference type="Proteomes" id="UP000249185">
    <property type="component" value="Unassembled WGS sequence"/>
</dbReference>
<comment type="caution">
    <text evidence="7">The sequence shown here is derived from an EMBL/GenBank/DDBJ whole genome shotgun (WGS) entry which is preliminary data.</text>
</comment>
<dbReference type="PROSITE" id="PS00936">
    <property type="entry name" value="RIBOSOMAL_L35"/>
    <property type="match status" value="1"/>
</dbReference>
<evidence type="ECO:0000256" key="5">
    <source>
        <dbReference type="HAMAP-Rule" id="MF_00514"/>
    </source>
</evidence>